<dbReference type="Gene3D" id="1.10.10.60">
    <property type="entry name" value="Homeodomain-like"/>
    <property type="match status" value="1"/>
</dbReference>
<reference evidence="8" key="1">
    <citation type="submission" date="2019-11" db="EMBL/GenBank/DDBJ databases">
        <title>Isolation and characterization of a novel species in the genus Sulfuriferula.</title>
        <authorList>
            <person name="Mochizuki J."/>
            <person name="Kojima H."/>
            <person name="Fukui M."/>
        </authorList>
    </citation>
    <scope>NUCLEOTIDE SEQUENCE [LARGE SCALE GENOMIC DNA]</scope>
    <source>
        <strain evidence="8">SGTM</strain>
    </source>
</reference>
<dbReference type="CDD" id="cd00009">
    <property type="entry name" value="AAA"/>
    <property type="match status" value="1"/>
</dbReference>
<dbReference type="InterPro" id="IPR003593">
    <property type="entry name" value="AAA+_ATPase"/>
</dbReference>
<keyword evidence="4" id="KW-0238">DNA-binding</keyword>
<dbReference type="InterPro" id="IPR002078">
    <property type="entry name" value="Sigma_54_int"/>
</dbReference>
<dbReference type="InterPro" id="IPR025662">
    <property type="entry name" value="Sigma_54_int_dom_ATP-bd_1"/>
</dbReference>
<name>A0A809RHX6_9PROT</name>
<dbReference type="PANTHER" id="PTHR32071">
    <property type="entry name" value="TRANSCRIPTIONAL REGULATORY PROTEIN"/>
    <property type="match status" value="1"/>
</dbReference>
<dbReference type="SUPFAM" id="SSF55785">
    <property type="entry name" value="PYP-like sensor domain (PAS domain)"/>
    <property type="match status" value="1"/>
</dbReference>
<dbReference type="GO" id="GO:0005524">
    <property type="term" value="F:ATP binding"/>
    <property type="evidence" value="ECO:0007669"/>
    <property type="project" value="UniProtKB-KW"/>
</dbReference>
<dbReference type="PROSITE" id="PS00688">
    <property type="entry name" value="SIGMA54_INTERACT_3"/>
    <property type="match status" value="1"/>
</dbReference>
<dbReference type="InterPro" id="IPR058031">
    <property type="entry name" value="AAA_lid_NorR"/>
</dbReference>
<dbReference type="Pfam" id="PF08448">
    <property type="entry name" value="PAS_4"/>
    <property type="match status" value="1"/>
</dbReference>
<dbReference type="EMBL" id="AP021881">
    <property type="protein sequence ID" value="BBP01499.1"/>
    <property type="molecule type" value="Genomic_DNA"/>
</dbReference>
<dbReference type="InterPro" id="IPR035965">
    <property type="entry name" value="PAS-like_dom_sf"/>
</dbReference>
<protein>
    <submittedName>
        <fullName evidence="7">Transcriptional regulator</fullName>
    </submittedName>
</protein>
<sequence>MTIHTQLAELLSYIDSQAEPRIVFDKDYTIIAANKAYRATYGDNRSLVGRHCYEVSHHYTRPCDQAGEACPLKSATQTGNPQRVLHIHHTPRGEEHIDVELSPIRNANDEIVYYVEMMRTVRQASTRPDKRGLVGRSSEFNKMLGLIERVATSDAAVVLLGESGTGKELVAQAIHDSSHRKLGPFVPVDCSGVTDTLFESELFGYEKGAFTGANQRKQGLVESASGGTLFLDEIGDIPLSLQVKLLRLLESGTYRRVGGIEPLRADFRLVSATHRDLKSMVMQDTFRKDLYYRISTFPIHLPSLVERREDIPLLAETLLARIRTDRPFKLSQDSLNLLASCDFPGNIRELRNILERASLLADGDTILPEHLDTELAAKADSTSATFIGQEIIPLDTLEQHYLQWALAHFGTDKKTLALKLGISERTLYRKIQS</sequence>
<dbReference type="Gene3D" id="1.10.8.60">
    <property type="match status" value="1"/>
</dbReference>
<dbReference type="InterPro" id="IPR025944">
    <property type="entry name" value="Sigma_54_int_dom_CS"/>
</dbReference>
<dbReference type="SUPFAM" id="SSF46689">
    <property type="entry name" value="Homeodomain-like"/>
    <property type="match status" value="1"/>
</dbReference>
<dbReference type="PROSITE" id="PS50045">
    <property type="entry name" value="SIGMA54_INTERACT_4"/>
    <property type="match status" value="1"/>
</dbReference>
<dbReference type="InterPro" id="IPR027417">
    <property type="entry name" value="P-loop_NTPase"/>
</dbReference>
<dbReference type="InterPro" id="IPR002197">
    <property type="entry name" value="HTH_Fis"/>
</dbReference>
<dbReference type="InterPro" id="IPR013656">
    <property type="entry name" value="PAS_4"/>
</dbReference>
<organism evidence="7 8">
    <name type="scientific">Sulfuriferula nivalis</name>
    <dbReference type="NCBI Taxonomy" id="2675298"/>
    <lineage>
        <taxon>Bacteria</taxon>
        <taxon>Pseudomonadati</taxon>
        <taxon>Pseudomonadota</taxon>
        <taxon>Betaproteobacteria</taxon>
        <taxon>Nitrosomonadales</taxon>
        <taxon>Sulfuricellaceae</taxon>
        <taxon>Sulfuriferula</taxon>
    </lineage>
</organism>
<dbReference type="RefSeq" id="WP_162085269.1">
    <property type="nucleotide sequence ID" value="NZ_AP021881.1"/>
</dbReference>
<dbReference type="Gene3D" id="3.40.50.300">
    <property type="entry name" value="P-loop containing nucleotide triphosphate hydrolases"/>
    <property type="match status" value="1"/>
</dbReference>
<dbReference type="GO" id="GO:0043565">
    <property type="term" value="F:sequence-specific DNA binding"/>
    <property type="evidence" value="ECO:0007669"/>
    <property type="project" value="InterPro"/>
</dbReference>
<accession>A0A809RHX6</accession>
<gene>
    <name evidence="7" type="ORF">SFSGTM_22070</name>
</gene>
<dbReference type="SMART" id="SM00382">
    <property type="entry name" value="AAA"/>
    <property type="match status" value="1"/>
</dbReference>
<dbReference type="KEGG" id="sniv:SFSGTM_22070"/>
<keyword evidence="1" id="KW-0547">Nucleotide-binding</keyword>
<keyword evidence="5" id="KW-0804">Transcription</keyword>
<dbReference type="PROSITE" id="PS00675">
    <property type="entry name" value="SIGMA54_INTERACT_1"/>
    <property type="match status" value="1"/>
</dbReference>
<dbReference type="Pfam" id="PF25601">
    <property type="entry name" value="AAA_lid_14"/>
    <property type="match status" value="1"/>
</dbReference>
<evidence type="ECO:0000256" key="5">
    <source>
        <dbReference type="ARBA" id="ARBA00023163"/>
    </source>
</evidence>
<dbReference type="InterPro" id="IPR025943">
    <property type="entry name" value="Sigma_54_int_dom_ATP-bd_2"/>
</dbReference>
<evidence type="ECO:0000256" key="1">
    <source>
        <dbReference type="ARBA" id="ARBA00022741"/>
    </source>
</evidence>
<dbReference type="GO" id="GO:0006355">
    <property type="term" value="P:regulation of DNA-templated transcription"/>
    <property type="evidence" value="ECO:0007669"/>
    <property type="project" value="InterPro"/>
</dbReference>
<dbReference type="AlphaFoldDB" id="A0A809RHX6"/>
<evidence type="ECO:0000313" key="8">
    <source>
        <dbReference type="Proteomes" id="UP000463939"/>
    </source>
</evidence>
<evidence type="ECO:0000256" key="4">
    <source>
        <dbReference type="ARBA" id="ARBA00023125"/>
    </source>
</evidence>
<proteinExistence type="predicted"/>
<feature type="domain" description="Sigma-54 factor interaction" evidence="6">
    <location>
        <begin position="133"/>
        <end position="359"/>
    </location>
</feature>
<dbReference type="Pfam" id="PF02954">
    <property type="entry name" value="HTH_8"/>
    <property type="match status" value="1"/>
</dbReference>
<evidence type="ECO:0000256" key="2">
    <source>
        <dbReference type="ARBA" id="ARBA00022840"/>
    </source>
</evidence>
<dbReference type="Gene3D" id="3.30.450.20">
    <property type="entry name" value="PAS domain"/>
    <property type="match status" value="1"/>
</dbReference>
<dbReference type="InterPro" id="IPR009057">
    <property type="entry name" value="Homeodomain-like_sf"/>
</dbReference>
<dbReference type="Pfam" id="PF00158">
    <property type="entry name" value="Sigma54_activat"/>
    <property type="match status" value="1"/>
</dbReference>
<evidence type="ECO:0000256" key="3">
    <source>
        <dbReference type="ARBA" id="ARBA00023015"/>
    </source>
</evidence>
<evidence type="ECO:0000313" key="7">
    <source>
        <dbReference type="EMBL" id="BBP01499.1"/>
    </source>
</evidence>
<dbReference type="PANTHER" id="PTHR32071:SF113">
    <property type="entry name" value="ALGINATE BIOSYNTHESIS TRANSCRIPTIONAL REGULATORY PROTEIN ALGB"/>
    <property type="match status" value="1"/>
</dbReference>
<evidence type="ECO:0000259" key="6">
    <source>
        <dbReference type="PROSITE" id="PS50045"/>
    </source>
</evidence>
<dbReference type="SUPFAM" id="SSF52540">
    <property type="entry name" value="P-loop containing nucleoside triphosphate hydrolases"/>
    <property type="match status" value="1"/>
</dbReference>
<keyword evidence="3" id="KW-0805">Transcription regulation</keyword>
<dbReference type="Proteomes" id="UP000463939">
    <property type="component" value="Chromosome"/>
</dbReference>
<keyword evidence="2" id="KW-0067">ATP-binding</keyword>
<keyword evidence="8" id="KW-1185">Reference proteome</keyword>
<dbReference type="FunFam" id="3.40.50.300:FF:000006">
    <property type="entry name" value="DNA-binding transcriptional regulator NtrC"/>
    <property type="match status" value="1"/>
</dbReference>
<dbReference type="PROSITE" id="PS00676">
    <property type="entry name" value="SIGMA54_INTERACT_2"/>
    <property type="match status" value="1"/>
</dbReference>